<feature type="compositionally biased region" description="Polar residues" evidence="1">
    <location>
        <begin position="81"/>
        <end position="95"/>
    </location>
</feature>
<feature type="region of interest" description="Disordered" evidence="1">
    <location>
        <begin position="75"/>
        <end position="95"/>
    </location>
</feature>
<dbReference type="PANTHER" id="PTHR34344:SF1">
    <property type="entry name" value="BUBLIN COILED-COIL PROTEIN"/>
    <property type="match status" value="1"/>
</dbReference>
<reference evidence="2" key="1">
    <citation type="submission" date="2019-10" db="EMBL/GenBank/DDBJ databases">
        <title>Short sand fly seasons in Tbilisi, Georgia, hinder development of host immunity to saliva of the visceral leishmaniasis vector Phlebotomus kandelakii.</title>
        <authorList>
            <person name="Oliveira F."/>
            <person name="Giorgobiani E."/>
            <person name="Guimaraes-Costa A.B."/>
            <person name="Abdeladhim M."/>
            <person name="Oristian J."/>
            <person name="Tskhvaradze L."/>
            <person name="Tsertsvadze N."/>
            <person name="Zakalashvili M."/>
            <person name="Valenzuela J.G."/>
            <person name="Kamhawi S."/>
        </authorList>
    </citation>
    <scope>NUCLEOTIDE SEQUENCE</scope>
    <source>
        <strain evidence="2">Wild-capture in Tbilisi</strain>
        <tissue evidence="2">Salivary glands</tissue>
    </source>
</reference>
<dbReference type="AlphaFoldDB" id="A0A6B2EL37"/>
<protein>
    <submittedName>
        <fullName evidence="2">Uncharacterized protein</fullName>
    </submittedName>
</protein>
<organism evidence="2">
    <name type="scientific">Phlebotomus kandelakii</name>
    <dbReference type="NCBI Taxonomy" id="1109342"/>
    <lineage>
        <taxon>Eukaryota</taxon>
        <taxon>Metazoa</taxon>
        <taxon>Ecdysozoa</taxon>
        <taxon>Arthropoda</taxon>
        <taxon>Hexapoda</taxon>
        <taxon>Insecta</taxon>
        <taxon>Pterygota</taxon>
        <taxon>Neoptera</taxon>
        <taxon>Endopterygota</taxon>
        <taxon>Diptera</taxon>
        <taxon>Nematocera</taxon>
        <taxon>Psychodoidea</taxon>
        <taxon>Psychodidae</taxon>
        <taxon>Phlebotomus</taxon>
        <taxon>Larroussius</taxon>
    </lineage>
</organism>
<accession>A0A6B2EL37</accession>
<proteinExistence type="predicted"/>
<dbReference type="PANTHER" id="PTHR34344">
    <property type="entry name" value="UPF0184 PROTEIN C9ORF16"/>
    <property type="match status" value="1"/>
</dbReference>
<dbReference type="Pfam" id="PF03670">
    <property type="entry name" value="UPF0184"/>
    <property type="match status" value="1"/>
</dbReference>
<evidence type="ECO:0000313" key="2">
    <source>
        <dbReference type="EMBL" id="NBJ63123.1"/>
    </source>
</evidence>
<evidence type="ECO:0000256" key="1">
    <source>
        <dbReference type="SAM" id="MobiDB-lite"/>
    </source>
</evidence>
<dbReference type="EMBL" id="GIFK01005420">
    <property type="protein sequence ID" value="NBJ63123.1"/>
    <property type="molecule type" value="Transcribed_RNA"/>
</dbReference>
<sequence length="95" mass="10163">MAPKTPEKDAKAKVEASNDVLASVNNDLDEIDLVNNSLDSLNSALDAIEQRADSMRSQLLELLMSNREILKELQEEYKPGSGNSPDGGSTSNGSA</sequence>
<name>A0A6B2EL37_9DIPT</name>
<dbReference type="InterPro" id="IPR005374">
    <property type="entry name" value="BBLN_eukaryota"/>
</dbReference>